<feature type="domain" description="ACB" evidence="4">
    <location>
        <begin position="205"/>
        <end position="295"/>
    </location>
</feature>
<comment type="caution">
    <text evidence="5">The sequence shown here is derived from an EMBL/GenBank/DDBJ whole genome shotgun (WGS) entry which is preliminary data.</text>
</comment>
<dbReference type="InterPro" id="IPR014352">
    <property type="entry name" value="FERM/acyl-CoA-bd_prot_sf"/>
</dbReference>
<organism evidence="5 6">
    <name type="scientific">Punica granatum</name>
    <name type="common">Pomegranate</name>
    <dbReference type="NCBI Taxonomy" id="22663"/>
    <lineage>
        <taxon>Eukaryota</taxon>
        <taxon>Viridiplantae</taxon>
        <taxon>Streptophyta</taxon>
        <taxon>Embryophyta</taxon>
        <taxon>Tracheophyta</taxon>
        <taxon>Spermatophyta</taxon>
        <taxon>Magnoliopsida</taxon>
        <taxon>eudicotyledons</taxon>
        <taxon>Gunneridae</taxon>
        <taxon>Pentapetalae</taxon>
        <taxon>rosids</taxon>
        <taxon>malvids</taxon>
        <taxon>Myrtales</taxon>
        <taxon>Lythraceae</taxon>
        <taxon>Punica</taxon>
    </lineage>
</organism>
<keyword evidence="2" id="KW-0446">Lipid-binding</keyword>
<dbReference type="EMBL" id="MTKT01004609">
    <property type="protein sequence ID" value="OWM70803.1"/>
    <property type="molecule type" value="Genomic_DNA"/>
</dbReference>
<proteinExistence type="inferred from homology"/>
<dbReference type="PANTHER" id="PTHR23310">
    <property type="entry name" value="ACYL-COA-BINDING PROTEIN, ACBP"/>
    <property type="match status" value="1"/>
</dbReference>
<evidence type="ECO:0000256" key="2">
    <source>
        <dbReference type="ARBA" id="ARBA00023121"/>
    </source>
</evidence>
<reference evidence="6" key="1">
    <citation type="journal article" date="2017" name="Plant J.">
        <title>The pomegranate (Punica granatum L.) genome and the genomics of punicalagin biosynthesis.</title>
        <authorList>
            <person name="Qin G."/>
            <person name="Xu C."/>
            <person name="Ming R."/>
            <person name="Tang H."/>
            <person name="Guyot R."/>
            <person name="Kramer E.M."/>
            <person name="Hu Y."/>
            <person name="Yi X."/>
            <person name="Qi Y."/>
            <person name="Xu X."/>
            <person name="Gao Z."/>
            <person name="Pan H."/>
            <person name="Jian J."/>
            <person name="Tian Y."/>
            <person name="Yue Z."/>
            <person name="Xu Y."/>
        </authorList>
    </citation>
    <scope>NUCLEOTIDE SEQUENCE [LARGE SCALE GENOMIC DNA]</scope>
    <source>
        <strain evidence="6">cv. Dabenzi</strain>
    </source>
</reference>
<comment type="similarity">
    <text evidence="1">Belongs to the ACBP family.</text>
</comment>
<gene>
    <name evidence="5" type="ORF">CDL15_Pgr014476</name>
</gene>
<evidence type="ECO:0000313" key="5">
    <source>
        <dbReference type="EMBL" id="OWM70803.1"/>
    </source>
</evidence>
<dbReference type="Gene3D" id="1.20.80.10">
    <property type="match status" value="1"/>
</dbReference>
<evidence type="ECO:0000313" key="6">
    <source>
        <dbReference type="Proteomes" id="UP000197138"/>
    </source>
</evidence>
<dbReference type="PANTHER" id="PTHR23310:SF105">
    <property type="entry name" value="ACYL-COA-BINDING DOMAIN-CONTAINING PROTEIN 5"/>
    <property type="match status" value="1"/>
</dbReference>
<dbReference type="SUPFAM" id="SSF47027">
    <property type="entry name" value="Acyl-CoA binding protein"/>
    <property type="match status" value="1"/>
</dbReference>
<dbReference type="AlphaFoldDB" id="A0A218WE42"/>
<feature type="region of interest" description="Disordered" evidence="3">
    <location>
        <begin position="145"/>
        <end position="196"/>
    </location>
</feature>
<dbReference type="Proteomes" id="UP000197138">
    <property type="component" value="Unassembled WGS sequence"/>
</dbReference>
<dbReference type="InterPro" id="IPR035984">
    <property type="entry name" value="Acyl-CoA-binding_sf"/>
</dbReference>
<protein>
    <recommendedName>
        <fullName evidence="4">ACB domain-containing protein</fullName>
    </recommendedName>
</protein>
<dbReference type="GO" id="GO:0006631">
    <property type="term" value="P:fatty acid metabolic process"/>
    <property type="evidence" value="ECO:0007669"/>
    <property type="project" value="TreeGrafter"/>
</dbReference>
<evidence type="ECO:0000256" key="3">
    <source>
        <dbReference type="SAM" id="MobiDB-lite"/>
    </source>
</evidence>
<evidence type="ECO:0000259" key="4">
    <source>
        <dbReference type="PROSITE" id="PS51228"/>
    </source>
</evidence>
<accession>A0A218WE42</accession>
<feature type="compositionally biased region" description="Basic and acidic residues" evidence="3">
    <location>
        <begin position="145"/>
        <end position="155"/>
    </location>
</feature>
<feature type="compositionally biased region" description="Basic and acidic residues" evidence="3">
    <location>
        <begin position="172"/>
        <end position="190"/>
    </location>
</feature>
<dbReference type="GO" id="GO:0000062">
    <property type="term" value="F:fatty-acyl-CoA binding"/>
    <property type="evidence" value="ECO:0007669"/>
    <property type="project" value="InterPro"/>
</dbReference>
<dbReference type="Pfam" id="PF00887">
    <property type="entry name" value="ACBP"/>
    <property type="match status" value="1"/>
</dbReference>
<dbReference type="PROSITE" id="PS51228">
    <property type="entry name" value="ACB_2"/>
    <property type="match status" value="1"/>
</dbReference>
<name>A0A218WE42_PUNGR</name>
<dbReference type="InterPro" id="IPR000582">
    <property type="entry name" value="Acyl-CoA-binding_protein"/>
</dbReference>
<evidence type="ECO:0000256" key="1">
    <source>
        <dbReference type="ARBA" id="ARBA00005567"/>
    </source>
</evidence>
<sequence>MELVHELFATAVLAVMFSFIVAKLVSVAMAGDAAARPEAESGETAGLDRGFGMEEVKFEDRLSARGFEGESRVELVEEAVEEVHRVEAELVASRDAEVEETPTVSGEIEVDRHEVLEKSPVAVEPVEEPLEEEKSGQCCVEEVRQRDDEPFERNSVESAPDQASVAESEEVPEFKSETEEAEDEMTKRDGDGEDDDWEGIERTELEKDFAVAANFAGAGETNYFLESVGSDVMMQLYGLHKVATEGPCHEPQPMALKVSARAKWNAWQRLGNMSPDAAMEKYITLLSENVPGWKEEKCADSNKPDAASPCRDLSTFGNEHLKLGDESNPMANNALDVAESMDNNSENKNILEIHFMNGHTSADLGFNSTVIAILNLGWSMEPYGFSVRDWQLHQESILLGALAQDVDLLDNPAPVLHLHCITFRIWKAIIQSRP</sequence>